<evidence type="ECO:0000256" key="2">
    <source>
        <dbReference type="ARBA" id="ARBA00004496"/>
    </source>
</evidence>
<dbReference type="PANTHER" id="PTHR47958">
    <property type="entry name" value="ATP-DEPENDENT RNA HELICASE DBP3"/>
    <property type="match status" value="1"/>
</dbReference>
<dbReference type="Pfam" id="PF00293">
    <property type="entry name" value="NUDIX"/>
    <property type="match status" value="1"/>
</dbReference>
<dbReference type="InterPro" id="IPR000086">
    <property type="entry name" value="NUDIX_hydrolase_dom"/>
</dbReference>
<evidence type="ECO:0000256" key="12">
    <source>
        <dbReference type="SAM" id="MobiDB-lite"/>
    </source>
</evidence>
<comment type="similarity">
    <text evidence="3">Belongs to the Nudix hydrolase family. DIPP subfamily.</text>
</comment>
<dbReference type="InterPro" id="IPR027417">
    <property type="entry name" value="P-loop_NTPase"/>
</dbReference>
<organism evidence="16 17">
    <name type="scientific">Tenebrio molitor</name>
    <name type="common">Yellow mealworm beetle</name>
    <dbReference type="NCBI Taxonomy" id="7067"/>
    <lineage>
        <taxon>Eukaryota</taxon>
        <taxon>Metazoa</taxon>
        <taxon>Ecdysozoa</taxon>
        <taxon>Arthropoda</taxon>
        <taxon>Hexapoda</taxon>
        <taxon>Insecta</taxon>
        <taxon>Pterygota</taxon>
        <taxon>Neoptera</taxon>
        <taxon>Endopterygota</taxon>
        <taxon>Coleoptera</taxon>
        <taxon>Polyphaga</taxon>
        <taxon>Cucujiformia</taxon>
        <taxon>Tenebrionidae</taxon>
        <taxon>Tenebrio</taxon>
    </lineage>
</organism>
<dbReference type="Gene3D" id="3.40.50.300">
    <property type="entry name" value="P-loop containing nucleotide triphosphate hydrolases"/>
    <property type="match status" value="2"/>
</dbReference>
<evidence type="ECO:0000256" key="7">
    <source>
        <dbReference type="ARBA" id="ARBA00022801"/>
    </source>
</evidence>
<dbReference type="InterPro" id="IPR020084">
    <property type="entry name" value="NUDIX_hydrolase_CS"/>
</dbReference>
<evidence type="ECO:0008006" key="18">
    <source>
        <dbReference type="Google" id="ProtNLM"/>
    </source>
</evidence>
<feature type="domain" description="Helicase C-terminal" evidence="14">
    <location>
        <begin position="522"/>
        <end position="713"/>
    </location>
</feature>
<evidence type="ECO:0000313" key="16">
    <source>
        <dbReference type="EMBL" id="KAH0811258.1"/>
    </source>
</evidence>
<sequence length="1190" mass="135547">MVKEKPNSIRIYDEEGFRRRAACICVRSDAETEVSTQLPILVSLTLPKLFWQGPCPQPGQCRRMFTSVAKKRPPRERANSDLKPAPTSSTTIRRPNPSLLALSAHTKPPWPQIPHASTFFLLQHAPSVWIKSILVLSNELKIAARAERDTIRVHRFPFVVEIRHKTTSRLCLCTWITCPPPSPPLANIDTPVLLVTSSRRPEKWIVPGGGVEPEEEPSVTATREVLEEAGVIGKLGRSLGVFENLEHKDRTEVYVMTVTEELDEWEDSKTIGRKRQWFTIEEALEQLALHKPSTTSECLLDSRAMEVFLVAMSLTASTMPAHLNTIYEDFISEYKPQTYNLRRDKNDNCDRRHDPSITGLVNMTWIVSGFQITSVLTNVTTSMPESCVQSEYFVIVFKTQKRMQRIWTGKTLVFSIIALETVNVSREQLQVLILAPTREIAVQIQDVLRNVGRHIDGLVIESFIGGMPLEADIQKAKLCHIAVGAPGRVKHLIKMGALSTKSVRLFVLDEADKLMESSFQIDINEIYNTLPQRKQMIASSATYPQELDTFLANYMLSPTQVTSENETPLLLGLRQFVAVLKAGTVNAVQEMKAKNEFLVEIFSKISFTQCLVFTNYQTRTESVYNYLNQNGWNLTSRGIDAPNVDLVINYDLPHDAVSYLHRIGRAGRYGSFGICINFALEGDTLNRLQNILGTIGSTNLSISKLPPLNGEVDVWQVDPNTLEQIWGVVPSTDLNCIREDLKKELWELKKRENSKKDHDKIKNKKKGGKKIKLEELSKAECVEDVLSNKEKEVEELGSSNLVDTENLLNSLLSGEDKKRDKEKEGKKIKLEDLNRIENVKEVLSNEEKEVEDVKSSSFADTQNLLNSLLSDDDTKRDKGKGGKKIKLEELSRVECVKDLLNSKGREVEDMESSTFLDAENLLSSLLSDGIKMDRQDERTILAEESPEERKCDIQNVTFTRNKALLSVSKLLLLNDVRVDSDLVTSIQDYLTVLKNFSDEGHASSVEEILRFSDDNLEKVVPKIDEEDFLEDIFRIGYECAVNNEKSWLDLLPSEELERFRDFCAKEQVTVSSSDASEEEADEDYEMEDYEEVQDELVEAQSYPEQDPALQWVPVVQHEPSNEIRSDHFAQCYEDCSNILWRDGLTFESVAAFDEWFYRWQEHLHSVRHYVQQNIYVDEMSKYQQNRLTDK</sequence>
<dbReference type="GO" id="GO:0004386">
    <property type="term" value="F:helicase activity"/>
    <property type="evidence" value="ECO:0007669"/>
    <property type="project" value="UniProtKB-KW"/>
</dbReference>
<dbReference type="Gene3D" id="3.90.79.10">
    <property type="entry name" value="Nucleoside Triphosphate Pyrophosphohydrolase"/>
    <property type="match status" value="1"/>
</dbReference>
<evidence type="ECO:0000256" key="1">
    <source>
        <dbReference type="ARBA" id="ARBA00001946"/>
    </source>
</evidence>
<dbReference type="CDD" id="cd18787">
    <property type="entry name" value="SF2_C_DEAD"/>
    <property type="match status" value="1"/>
</dbReference>
<keyword evidence="9" id="KW-0067">ATP-binding</keyword>
<evidence type="ECO:0000256" key="10">
    <source>
        <dbReference type="ARBA" id="ARBA00022842"/>
    </source>
</evidence>
<dbReference type="GO" id="GO:0046872">
    <property type="term" value="F:metal ion binding"/>
    <property type="evidence" value="ECO:0007669"/>
    <property type="project" value="UniProtKB-KW"/>
</dbReference>
<evidence type="ECO:0000256" key="5">
    <source>
        <dbReference type="ARBA" id="ARBA00022723"/>
    </source>
</evidence>
<dbReference type="InterPro" id="IPR047198">
    <property type="entry name" value="DDP-like_NUDIX"/>
</dbReference>
<dbReference type="PROSITE" id="PS51194">
    <property type="entry name" value="HELICASE_CTER"/>
    <property type="match status" value="1"/>
</dbReference>
<keyword evidence="4" id="KW-0963">Cytoplasm</keyword>
<name>A0A8J6HB33_TENMO</name>
<dbReference type="InterPro" id="IPR011545">
    <property type="entry name" value="DEAD/DEAH_box_helicase_dom"/>
</dbReference>
<dbReference type="InterPro" id="IPR000629">
    <property type="entry name" value="RNA-helicase_DEAD-box_CS"/>
</dbReference>
<protein>
    <recommendedName>
        <fullName evidence="18">RNA helicase</fullName>
    </recommendedName>
</protein>
<evidence type="ECO:0000259" key="13">
    <source>
        <dbReference type="PROSITE" id="PS51192"/>
    </source>
</evidence>
<feature type="domain" description="Helicase ATP-binding" evidence="13">
    <location>
        <begin position="408"/>
        <end position="561"/>
    </location>
</feature>
<dbReference type="AlphaFoldDB" id="A0A8J6HB33"/>
<proteinExistence type="inferred from homology"/>
<dbReference type="PROSITE" id="PS51192">
    <property type="entry name" value="HELICASE_ATP_BIND_1"/>
    <property type="match status" value="1"/>
</dbReference>
<dbReference type="PROSITE" id="PS00893">
    <property type="entry name" value="NUDIX_BOX"/>
    <property type="match status" value="1"/>
</dbReference>
<dbReference type="GO" id="GO:0003676">
    <property type="term" value="F:nucleic acid binding"/>
    <property type="evidence" value="ECO:0007669"/>
    <property type="project" value="InterPro"/>
</dbReference>
<accession>A0A8J6HB33</accession>
<evidence type="ECO:0000259" key="15">
    <source>
        <dbReference type="PROSITE" id="PS51462"/>
    </source>
</evidence>
<evidence type="ECO:0000256" key="11">
    <source>
        <dbReference type="ARBA" id="ARBA00033994"/>
    </source>
</evidence>
<dbReference type="PROSITE" id="PS00039">
    <property type="entry name" value="DEAD_ATP_HELICASE"/>
    <property type="match status" value="1"/>
</dbReference>
<dbReference type="CDD" id="cd04666">
    <property type="entry name" value="NUDIX_DIPP2_like_Nudt4"/>
    <property type="match status" value="1"/>
</dbReference>
<dbReference type="SMART" id="SM00487">
    <property type="entry name" value="DEXDc"/>
    <property type="match status" value="1"/>
</dbReference>
<dbReference type="GO" id="GO:0005737">
    <property type="term" value="C:cytoplasm"/>
    <property type="evidence" value="ECO:0007669"/>
    <property type="project" value="UniProtKB-SubCell"/>
</dbReference>
<comment type="subcellular location">
    <subcellularLocation>
        <location evidence="2">Cytoplasm</location>
    </subcellularLocation>
</comment>
<keyword evidence="6" id="KW-0547">Nucleotide-binding</keyword>
<reference evidence="16" key="2">
    <citation type="submission" date="2021-08" db="EMBL/GenBank/DDBJ databases">
        <authorList>
            <person name="Eriksson T."/>
        </authorList>
    </citation>
    <scope>NUCLEOTIDE SEQUENCE</scope>
    <source>
        <strain evidence="16">Stoneville</strain>
        <tissue evidence="16">Whole head</tissue>
    </source>
</reference>
<comment type="caution">
    <text evidence="16">The sequence shown here is derived from an EMBL/GenBank/DDBJ whole genome shotgun (WGS) entry which is preliminary data.</text>
</comment>
<comment type="catalytic activity">
    <reaction evidence="11">
        <text>diphospho-myo-inositol polyphosphate + H2O = myo-inositol polyphosphate + phosphate.</text>
        <dbReference type="EC" id="3.6.1.52"/>
    </reaction>
</comment>
<feature type="region of interest" description="Disordered" evidence="12">
    <location>
        <begin position="68"/>
        <end position="95"/>
    </location>
</feature>
<dbReference type="Proteomes" id="UP000719412">
    <property type="component" value="Unassembled WGS sequence"/>
</dbReference>
<evidence type="ECO:0000256" key="9">
    <source>
        <dbReference type="ARBA" id="ARBA00022840"/>
    </source>
</evidence>
<evidence type="ECO:0000313" key="17">
    <source>
        <dbReference type="Proteomes" id="UP000719412"/>
    </source>
</evidence>
<reference evidence="16" key="1">
    <citation type="journal article" date="2020" name="J Insects Food Feed">
        <title>The yellow mealworm (Tenebrio molitor) genome: a resource for the emerging insects as food and feed industry.</title>
        <authorList>
            <person name="Eriksson T."/>
            <person name="Andere A."/>
            <person name="Kelstrup H."/>
            <person name="Emery V."/>
            <person name="Picard C."/>
        </authorList>
    </citation>
    <scope>NUCLEOTIDE SEQUENCE</scope>
    <source>
        <strain evidence="16">Stoneville</strain>
        <tissue evidence="16">Whole head</tissue>
    </source>
</reference>
<evidence type="ECO:0000256" key="6">
    <source>
        <dbReference type="ARBA" id="ARBA00022741"/>
    </source>
</evidence>
<comment type="cofactor">
    <cofactor evidence="1">
        <name>Mg(2+)</name>
        <dbReference type="ChEBI" id="CHEBI:18420"/>
    </cofactor>
</comment>
<evidence type="ECO:0000256" key="3">
    <source>
        <dbReference type="ARBA" id="ARBA00008266"/>
    </source>
</evidence>
<evidence type="ECO:0000256" key="8">
    <source>
        <dbReference type="ARBA" id="ARBA00022806"/>
    </source>
</evidence>
<dbReference type="Pfam" id="PF00271">
    <property type="entry name" value="Helicase_C"/>
    <property type="match status" value="1"/>
</dbReference>
<dbReference type="SUPFAM" id="SSF52540">
    <property type="entry name" value="P-loop containing nucleoside triphosphate hydrolases"/>
    <property type="match status" value="1"/>
</dbReference>
<dbReference type="Pfam" id="PF00270">
    <property type="entry name" value="DEAD"/>
    <property type="match status" value="1"/>
</dbReference>
<keyword evidence="7" id="KW-0378">Hydrolase</keyword>
<dbReference type="InterPro" id="IPR015797">
    <property type="entry name" value="NUDIX_hydrolase-like_dom_sf"/>
</dbReference>
<dbReference type="FunFam" id="3.90.79.10:FF:000002">
    <property type="entry name" value="diphosphoinositol polyphosphate phosphohydrolase 1"/>
    <property type="match status" value="1"/>
</dbReference>
<dbReference type="PROSITE" id="PS51462">
    <property type="entry name" value="NUDIX"/>
    <property type="match status" value="1"/>
</dbReference>
<evidence type="ECO:0000256" key="4">
    <source>
        <dbReference type="ARBA" id="ARBA00022490"/>
    </source>
</evidence>
<dbReference type="GO" id="GO:0005524">
    <property type="term" value="F:ATP binding"/>
    <property type="evidence" value="ECO:0007669"/>
    <property type="project" value="UniProtKB-KW"/>
</dbReference>
<dbReference type="InterPro" id="IPR001650">
    <property type="entry name" value="Helicase_C-like"/>
</dbReference>
<dbReference type="SUPFAM" id="SSF55811">
    <property type="entry name" value="Nudix"/>
    <property type="match status" value="1"/>
</dbReference>
<dbReference type="InterPro" id="IPR014001">
    <property type="entry name" value="Helicase_ATP-bd"/>
</dbReference>
<keyword evidence="8" id="KW-0347">Helicase</keyword>
<gene>
    <name evidence="16" type="ORF">GEV33_011534</name>
</gene>
<keyword evidence="5" id="KW-0479">Metal-binding</keyword>
<evidence type="ECO:0000259" key="14">
    <source>
        <dbReference type="PROSITE" id="PS51194"/>
    </source>
</evidence>
<dbReference type="GO" id="GO:0010468">
    <property type="term" value="P:regulation of gene expression"/>
    <property type="evidence" value="ECO:0007669"/>
    <property type="project" value="UniProtKB-ARBA"/>
</dbReference>
<keyword evidence="10" id="KW-0460">Magnesium</keyword>
<dbReference type="EMBL" id="JABDTM020026935">
    <property type="protein sequence ID" value="KAH0811258.1"/>
    <property type="molecule type" value="Genomic_DNA"/>
</dbReference>
<keyword evidence="17" id="KW-1185">Reference proteome</keyword>
<dbReference type="GO" id="GO:0008486">
    <property type="term" value="F:diphosphoinositol-polyphosphate diphosphatase activity"/>
    <property type="evidence" value="ECO:0007669"/>
    <property type="project" value="UniProtKB-EC"/>
</dbReference>
<dbReference type="SMART" id="SM00490">
    <property type="entry name" value="HELICc"/>
    <property type="match status" value="1"/>
</dbReference>
<feature type="domain" description="Nudix hydrolase" evidence="15">
    <location>
        <begin position="167"/>
        <end position="300"/>
    </location>
</feature>